<feature type="transmembrane region" description="Helical" evidence="1">
    <location>
        <begin position="54"/>
        <end position="72"/>
    </location>
</feature>
<gene>
    <name evidence="2" type="ORF">J4035_09905</name>
</gene>
<dbReference type="Proteomes" id="UP000678317">
    <property type="component" value="Unassembled WGS sequence"/>
</dbReference>
<dbReference type="InterPro" id="IPR019681">
    <property type="entry name" value="DUF2530"/>
</dbReference>
<reference evidence="2 3" key="1">
    <citation type="submission" date="2021-03" db="EMBL/GenBank/DDBJ databases">
        <title>novel species in genus Cellulomonas.</title>
        <authorList>
            <person name="Zhang G."/>
        </authorList>
    </citation>
    <scope>NUCLEOTIDE SEQUENCE [LARGE SCALE GENOMIC DNA]</scope>
    <source>
        <strain evidence="3">zg-ZUI188</strain>
    </source>
</reference>
<feature type="transmembrane region" description="Helical" evidence="1">
    <location>
        <begin position="23"/>
        <end position="48"/>
    </location>
</feature>
<comment type="caution">
    <text evidence="2">The sequence shown here is derived from an EMBL/GenBank/DDBJ whole genome shotgun (WGS) entry which is preliminary data.</text>
</comment>
<keyword evidence="1" id="KW-0812">Transmembrane</keyword>
<dbReference type="RefSeq" id="WP_208289537.1">
    <property type="nucleotide sequence ID" value="NZ_CP074404.1"/>
</dbReference>
<protein>
    <submittedName>
        <fullName evidence="2">DUF2530 domain-containing protein</fullName>
    </submittedName>
</protein>
<sequence>MPSSLSSLWKPTRSAPPPVAIDLARVLVAGTAVWGLALVVTAALAAMGEVPWDAAWVCATGAVLGLLGLRWARKHPDPAAQAPASTPTPTPKV</sequence>
<dbReference type="Pfam" id="PF10745">
    <property type="entry name" value="DUF2530"/>
    <property type="match status" value="1"/>
</dbReference>
<accession>A0ABS3SGU0</accession>
<name>A0ABS3SGU0_9CELL</name>
<keyword evidence="3" id="KW-1185">Reference proteome</keyword>
<keyword evidence="1" id="KW-1133">Transmembrane helix</keyword>
<dbReference type="EMBL" id="JAGFBM010000004">
    <property type="protein sequence ID" value="MBO3084954.1"/>
    <property type="molecule type" value="Genomic_DNA"/>
</dbReference>
<evidence type="ECO:0000313" key="2">
    <source>
        <dbReference type="EMBL" id="MBO3084954.1"/>
    </source>
</evidence>
<keyword evidence="1" id="KW-0472">Membrane</keyword>
<organism evidence="2 3">
    <name type="scientific">Cellulomonas fengjieae</name>
    <dbReference type="NCBI Taxonomy" id="2819978"/>
    <lineage>
        <taxon>Bacteria</taxon>
        <taxon>Bacillati</taxon>
        <taxon>Actinomycetota</taxon>
        <taxon>Actinomycetes</taxon>
        <taxon>Micrococcales</taxon>
        <taxon>Cellulomonadaceae</taxon>
        <taxon>Cellulomonas</taxon>
    </lineage>
</organism>
<evidence type="ECO:0000313" key="3">
    <source>
        <dbReference type="Proteomes" id="UP000678317"/>
    </source>
</evidence>
<evidence type="ECO:0000256" key="1">
    <source>
        <dbReference type="SAM" id="Phobius"/>
    </source>
</evidence>
<proteinExistence type="predicted"/>